<proteinExistence type="predicted"/>
<dbReference type="AlphaFoldDB" id="A0A9D1ECA4"/>
<evidence type="ECO:0000313" key="1">
    <source>
        <dbReference type="EMBL" id="HIR87545.1"/>
    </source>
</evidence>
<accession>A0A9D1ECA4</accession>
<dbReference type="Proteomes" id="UP000824201">
    <property type="component" value="Unassembled WGS sequence"/>
</dbReference>
<dbReference type="EMBL" id="DVHN01000008">
    <property type="protein sequence ID" value="HIR87545.1"/>
    <property type="molecule type" value="Genomic_DNA"/>
</dbReference>
<protein>
    <submittedName>
        <fullName evidence="1">Uncharacterized protein</fullName>
    </submittedName>
</protein>
<name>A0A9D1ECA4_9FIRM</name>
<reference evidence="1" key="1">
    <citation type="submission" date="2020-10" db="EMBL/GenBank/DDBJ databases">
        <authorList>
            <person name="Gilroy R."/>
        </authorList>
    </citation>
    <scope>NUCLEOTIDE SEQUENCE</scope>
    <source>
        <strain evidence="1">ChiW13-3771</strain>
    </source>
</reference>
<reference evidence="1" key="2">
    <citation type="journal article" date="2021" name="PeerJ">
        <title>Extensive microbial diversity within the chicken gut microbiome revealed by metagenomics and culture.</title>
        <authorList>
            <person name="Gilroy R."/>
            <person name="Ravi A."/>
            <person name="Getino M."/>
            <person name="Pursley I."/>
            <person name="Horton D.L."/>
            <person name="Alikhan N.F."/>
            <person name="Baker D."/>
            <person name="Gharbi K."/>
            <person name="Hall N."/>
            <person name="Watson M."/>
            <person name="Adriaenssens E.M."/>
            <person name="Foster-Nyarko E."/>
            <person name="Jarju S."/>
            <person name="Secka A."/>
            <person name="Antonio M."/>
            <person name="Oren A."/>
            <person name="Chaudhuri R.R."/>
            <person name="La Ragione R."/>
            <person name="Hildebrand F."/>
            <person name="Pallen M.J."/>
        </authorList>
    </citation>
    <scope>NUCLEOTIDE SEQUENCE</scope>
    <source>
        <strain evidence="1">ChiW13-3771</strain>
    </source>
</reference>
<sequence length="194" mass="22894">MSAVFEVSLLYKKRVSLCEVINNINSTRFSCDIEKIEVIDNWQYENERIIRKNEFNQIQKLISEGKIVIIEGKINSIHQFGISFSVTDQDNFNIEFWISTKEIKELDSSYITNTNLYIYDLLLKKLTQFLNKKYLIFCSIGSETVLSCNEIDEVDISKSKNICMWIFPTDKDIQALERYSKNTVNDFIVYRLYE</sequence>
<gene>
    <name evidence="1" type="ORF">IAC96_01200</name>
</gene>
<evidence type="ECO:0000313" key="2">
    <source>
        <dbReference type="Proteomes" id="UP000824201"/>
    </source>
</evidence>
<organism evidence="1 2">
    <name type="scientific">Candidatus Fimimorpha faecalis</name>
    <dbReference type="NCBI Taxonomy" id="2840824"/>
    <lineage>
        <taxon>Bacteria</taxon>
        <taxon>Bacillati</taxon>
        <taxon>Bacillota</taxon>
        <taxon>Clostridia</taxon>
        <taxon>Eubacteriales</taxon>
        <taxon>Candidatus Fimimorpha</taxon>
    </lineage>
</organism>
<comment type="caution">
    <text evidence="1">The sequence shown here is derived from an EMBL/GenBank/DDBJ whole genome shotgun (WGS) entry which is preliminary data.</text>
</comment>